<evidence type="ECO:0000313" key="2">
    <source>
        <dbReference type="EMBL" id="ELY36237.1"/>
    </source>
</evidence>
<comment type="caution">
    <text evidence="2">The sequence shown here is derived from an EMBL/GenBank/DDBJ whole genome shotgun (WGS) entry which is preliminary data.</text>
</comment>
<evidence type="ECO:0000259" key="1">
    <source>
        <dbReference type="Pfam" id="PF24035"/>
    </source>
</evidence>
<dbReference type="PATRIC" id="fig|1114856.3.peg.4509"/>
<dbReference type="AlphaFoldDB" id="L9VGZ1"/>
<gene>
    <name evidence="2" type="ORF">C496_21824</name>
</gene>
<dbReference type="eggNOG" id="arCOG03828">
    <property type="taxonomic scope" value="Archaea"/>
</dbReference>
<sequence>MERPAAFIRSSAEFQLSMTIHPDRLATAQDSPAPGSIERFQGALPRAAVRRVLGNDRRREVLRCLLAEDGPLSVSTLVARIADAEHDATAVTSLLELRQRVHVSLCRTHLPLLQEHRALAYDQVQGLVSPGATLPAFGPLLDEEGLEGPIDSRLEQRSE</sequence>
<dbReference type="Proteomes" id="UP000011599">
    <property type="component" value="Unassembled WGS sequence"/>
</dbReference>
<name>L9VGZ1_9EURY</name>
<keyword evidence="3" id="KW-1185">Reference proteome</keyword>
<dbReference type="EMBL" id="AOHW01000052">
    <property type="protein sequence ID" value="ELY36237.1"/>
    <property type="molecule type" value="Genomic_DNA"/>
</dbReference>
<feature type="domain" description="DUF7344" evidence="1">
    <location>
        <begin position="51"/>
        <end position="128"/>
    </location>
</feature>
<dbReference type="Pfam" id="PF24035">
    <property type="entry name" value="DUF7344"/>
    <property type="match status" value="1"/>
</dbReference>
<proteinExistence type="predicted"/>
<reference evidence="2 3" key="1">
    <citation type="journal article" date="2014" name="PLoS Genet.">
        <title>Phylogenetically driven sequencing of extremely halophilic archaea reveals strategies for static and dynamic osmo-response.</title>
        <authorList>
            <person name="Becker E.A."/>
            <person name="Seitzer P.M."/>
            <person name="Tritt A."/>
            <person name="Larsen D."/>
            <person name="Krusor M."/>
            <person name="Yao A.I."/>
            <person name="Wu D."/>
            <person name="Madern D."/>
            <person name="Eisen J.A."/>
            <person name="Darling A.E."/>
            <person name="Facciotti M.T."/>
        </authorList>
    </citation>
    <scope>NUCLEOTIDE SEQUENCE [LARGE SCALE GENOMIC DNA]</scope>
    <source>
        <strain evidence="2 3">GA33</strain>
    </source>
</reference>
<evidence type="ECO:0000313" key="3">
    <source>
        <dbReference type="Proteomes" id="UP000011599"/>
    </source>
</evidence>
<organism evidence="2 3">
    <name type="scientific">Natronorubrum tibetense GA33</name>
    <dbReference type="NCBI Taxonomy" id="1114856"/>
    <lineage>
        <taxon>Archaea</taxon>
        <taxon>Methanobacteriati</taxon>
        <taxon>Methanobacteriota</taxon>
        <taxon>Stenosarchaea group</taxon>
        <taxon>Halobacteria</taxon>
        <taxon>Halobacteriales</taxon>
        <taxon>Natrialbaceae</taxon>
        <taxon>Natronorubrum</taxon>
    </lineage>
</organism>
<dbReference type="InterPro" id="IPR055768">
    <property type="entry name" value="DUF7344"/>
</dbReference>
<protein>
    <recommendedName>
        <fullName evidence="1">DUF7344 domain-containing protein</fullName>
    </recommendedName>
</protein>
<accession>L9VGZ1</accession>